<dbReference type="PANTHER" id="PTHR31784:SF2">
    <property type="entry name" value="BIOGENESIS OF LYSOSOME-RELATED ORGANELLES COMPLEX 1 SUBUNIT 5"/>
    <property type="match status" value="1"/>
</dbReference>
<sequence length="228" mass="26329">MLLSVFHSLRYISKNMIMLLINLTGFRYSAGFPGDRSQKSNTDICCPQPGTTHDTASYTSQSHSCKPAEKTATSTSLSSNLDVGDIQSRLLDHRPVINAEIRYFMREFEEKRGYRESRLLENINKSVLETNEQMPPANFEDMKHQLSDINKRLDAANHMAERVQQRELEAQQGTQLKANMEQLKEDWAEFLKEQQRLKEEVDEEHARAVGQLSTKYNEKKKELAKFTL</sequence>
<evidence type="ECO:0000313" key="6">
    <source>
        <dbReference type="Proteomes" id="UP000472276"/>
    </source>
</evidence>
<reference evidence="5" key="2">
    <citation type="submission" date="2025-08" db="UniProtKB">
        <authorList>
            <consortium name="Ensembl"/>
        </authorList>
    </citation>
    <scope>IDENTIFICATION</scope>
</reference>
<organism evidence="5 6">
    <name type="scientific">Oreochromis aureus</name>
    <name type="common">Israeli tilapia</name>
    <name type="synonym">Chromis aureus</name>
    <dbReference type="NCBI Taxonomy" id="47969"/>
    <lineage>
        <taxon>Eukaryota</taxon>
        <taxon>Metazoa</taxon>
        <taxon>Chordata</taxon>
        <taxon>Craniata</taxon>
        <taxon>Vertebrata</taxon>
        <taxon>Euteleostomi</taxon>
        <taxon>Actinopterygii</taxon>
        <taxon>Neopterygii</taxon>
        <taxon>Teleostei</taxon>
        <taxon>Neoteleostei</taxon>
        <taxon>Acanthomorphata</taxon>
        <taxon>Ovalentaria</taxon>
        <taxon>Cichlomorphae</taxon>
        <taxon>Cichliformes</taxon>
        <taxon>Cichlidae</taxon>
        <taxon>African cichlids</taxon>
        <taxon>Pseudocrenilabrinae</taxon>
        <taxon>Oreochromini</taxon>
        <taxon>Oreochromis</taxon>
    </lineage>
</organism>
<comment type="similarity">
    <text evidence="1">Belongs to the BLOC1S5 family.</text>
</comment>
<proteinExistence type="inferred from homology"/>
<dbReference type="Proteomes" id="UP000472276">
    <property type="component" value="Unassembled WGS sequence"/>
</dbReference>
<gene>
    <name evidence="5" type="primary">bloc1s5</name>
</gene>
<reference evidence="5" key="3">
    <citation type="submission" date="2025-09" db="UniProtKB">
        <authorList>
            <consortium name="Ensembl"/>
        </authorList>
    </citation>
    <scope>IDENTIFICATION</scope>
</reference>
<evidence type="ECO:0000256" key="2">
    <source>
        <dbReference type="ARBA" id="ARBA00019580"/>
    </source>
</evidence>
<dbReference type="GO" id="GO:0030133">
    <property type="term" value="C:transport vesicle"/>
    <property type="evidence" value="ECO:0007669"/>
    <property type="project" value="InterPro"/>
</dbReference>
<name>A0AAZ1XR14_OREAU</name>
<dbReference type="Pfam" id="PF14942">
    <property type="entry name" value="Muted"/>
    <property type="match status" value="1"/>
</dbReference>
<accession>A0AAZ1XR14</accession>
<evidence type="ECO:0000256" key="4">
    <source>
        <dbReference type="SAM" id="Coils"/>
    </source>
</evidence>
<protein>
    <recommendedName>
        <fullName evidence="2">Biogenesis of lysosome-related organelles complex 1 subunit 5</fullName>
    </recommendedName>
    <alternativeName>
        <fullName evidence="3">Protein Muted homolog</fullName>
    </alternativeName>
</protein>
<dbReference type="PANTHER" id="PTHR31784">
    <property type="entry name" value="BIOGENESIS OF LYSOSOME-RELATED ORGANELLES COMPLEX 1 SUBUNIT 5"/>
    <property type="match status" value="1"/>
</dbReference>
<keyword evidence="6" id="KW-1185">Reference proteome</keyword>
<dbReference type="AlphaFoldDB" id="A0AAZ1XR14"/>
<evidence type="ECO:0000256" key="1">
    <source>
        <dbReference type="ARBA" id="ARBA00010754"/>
    </source>
</evidence>
<reference evidence="6" key="1">
    <citation type="submission" date="2020-03" db="EMBL/GenBank/DDBJ databases">
        <title>Evolution of repeat sequences and sex chromosomes of tilapia species revealed by chromosome-level genomes.</title>
        <authorList>
            <person name="Xu L."/>
            <person name="Tao W."/>
            <person name="Wang D."/>
            <person name="Zhou Q."/>
        </authorList>
    </citation>
    <scope>NUCLEOTIDE SEQUENCE [LARGE SCALE GENOMIC DNA]</scope>
    <source>
        <strain evidence="6">Israel</strain>
    </source>
</reference>
<dbReference type="InterPro" id="IPR017243">
    <property type="entry name" value="Bloc1s5"/>
</dbReference>
<dbReference type="GO" id="GO:0031083">
    <property type="term" value="C:BLOC-1 complex"/>
    <property type="evidence" value="ECO:0007669"/>
    <property type="project" value="InterPro"/>
</dbReference>
<evidence type="ECO:0000313" key="5">
    <source>
        <dbReference type="Ensembl" id="ENSOABP00000070726.1"/>
    </source>
</evidence>
<evidence type="ECO:0000256" key="3">
    <source>
        <dbReference type="ARBA" id="ARBA00031992"/>
    </source>
</evidence>
<feature type="coiled-coil region" evidence="4">
    <location>
        <begin position="146"/>
        <end position="211"/>
    </location>
</feature>
<keyword evidence="4" id="KW-0175">Coiled coil</keyword>
<dbReference type="Ensembl" id="ENSOABT00000075436.1">
    <property type="protein sequence ID" value="ENSOABP00000070726.1"/>
    <property type="gene ID" value="ENSOABG00000002340.2"/>
</dbReference>